<accession>A0A1H7PJI6</accession>
<protein>
    <submittedName>
        <fullName evidence="5">Molecular chaperone IbpA, HSP20 family</fullName>
    </submittedName>
</protein>
<proteinExistence type="inferred from homology"/>
<evidence type="ECO:0000256" key="1">
    <source>
        <dbReference type="PROSITE-ProRule" id="PRU00285"/>
    </source>
</evidence>
<feature type="region of interest" description="Disordered" evidence="3">
    <location>
        <begin position="1"/>
        <end position="26"/>
    </location>
</feature>
<evidence type="ECO:0000313" key="5">
    <source>
        <dbReference type="EMBL" id="SEL35759.1"/>
    </source>
</evidence>
<dbReference type="STRING" id="1036779.SAMN04515666_103508"/>
<evidence type="ECO:0000256" key="2">
    <source>
        <dbReference type="RuleBase" id="RU003616"/>
    </source>
</evidence>
<dbReference type="OrthoDB" id="9792695at2"/>
<reference evidence="6" key="1">
    <citation type="submission" date="2016-10" db="EMBL/GenBank/DDBJ databases">
        <authorList>
            <person name="Varghese N."/>
            <person name="Submissions S."/>
        </authorList>
    </citation>
    <scope>NUCLEOTIDE SEQUENCE [LARGE SCALE GENOMIC DNA]</scope>
    <source>
        <strain evidence="6">LMG 26383,CCUG 61248,R- 45681</strain>
    </source>
</reference>
<comment type="similarity">
    <text evidence="1 2">Belongs to the small heat shock protein (HSP20) family.</text>
</comment>
<dbReference type="Gene3D" id="2.60.40.790">
    <property type="match status" value="1"/>
</dbReference>
<sequence>MSDQQPNGLQPAEATRSEPAFTPPTDIVETTAGVQMVLDMPGADPDTLDVTLDNRVLRISARSQSSGPDGYALVHAEYRDGSYERSFTVSEPIDVGRIEAVLKDGVLRLTLPKAAPSPAAKINVKAD</sequence>
<dbReference type="InterPro" id="IPR002068">
    <property type="entry name" value="A-crystallin/Hsp20_dom"/>
</dbReference>
<dbReference type="InterPro" id="IPR031107">
    <property type="entry name" value="Small_HSP"/>
</dbReference>
<evidence type="ECO:0000313" key="6">
    <source>
        <dbReference type="Proteomes" id="UP000199664"/>
    </source>
</evidence>
<dbReference type="Proteomes" id="UP000199664">
    <property type="component" value="Unassembled WGS sequence"/>
</dbReference>
<dbReference type="CDD" id="cd06464">
    <property type="entry name" value="ACD_sHsps-like"/>
    <property type="match status" value="1"/>
</dbReference>
<dbReference type="RefSeq" id="WP_091833893.1">
    <property type="nucleotide sequence ID" value="NZ_FOAN01000003.1"/>
</dbReference>
<feature type="domain" description="SHSP" evidence="4">
    <location>
        <begin position="16"/>
        <end position="127"/>
    </location>
</feature>
<organism evidence="5 6">
    <name type="scientific">Bosea lupini</name>
    <dbReference type="NCBI Taxonomy" id="1036779"/>
    <lineage>
        <taxon>Bacteria</taxon>
        <taxon>Pseudomonadati</taxon>
        <taxon>Pseudomonadota</taxon>
        <taxon>Alphaproteobacteria</taxon>
        <taxon>Hyphomicrobiales</taxon>
        <taxon>Boseaceae</taxon>
        <taxon>Bosea</taxon>
    </lineage>
</organism>
<dbReference type="PANTHER" id="PTHR11527">
    <property type="entry name" value="HEAT-SHOCK PROTEIN 20 FAMILY MEMBER"/>
    <property type="match status" value="1"/>
</dbReference>
<dbReference type="InterPro" id="IPR008978">
    <property type="entry name" value="HSP20-like_chaperone"/>
</dbReference>
<evidence type="ECO:0000256" key="3">
    <source>
        <dbReference type="SAM" id="MobiDB-lite"/>
    </source>
</evidence>
<keyword evidence="6" id="KW-1185">Reference proteome</keyword>
<evidence type="ECO:0000259" key="4">
    <source>
        <dbReference type="PROSITE" id="PS01031"/>
    </source>
</evidence>
<gene>
    <name evidence="5" type="ORF">SAMN04515666_103508</name>
</gene>
<dbReference type="PROSITE" id="PS01031">
    <property type="entry name" value="SHSP"/>
    <property type="match status" value="1"/>
</dbReference>
<name>A0A1H7PJI6_9HYPH</name>
<dbReference type="SUPFAM" id="SSF49764">
    <property type="entry name" value="HSP20-like chaperones"/>
    <property type="match status" value="1"/>
</dbReference>
<dbReference type="AlphaFoldDB" id="A0A1H7PJI6"/>
<dbReference type="EMBL" id="FOAN01000003">
    <property type="protein sequence ID" value="SEL35759.1"/>
    <property type="molecule type" value="Genomic_DNA"/>
</dbReference>
<dbReference type="Pfam" id="PF00011">
    <property type="entry name" value="HSP20"/>
    <property type="match status" value="1"/>
</dbReference>